<keyword evidence="5 11" id="KW-0547">Nucleotide-binding</keyword>
<keyword evidence="8 11" id="KW-1133">Transmembrane helix</keyword>
<comment type="function">
    <text evidence="11">Part of the high-affinity ATP-driven potassium transport (or Kdp) system, which catalyzes the hydrolysis of ATP coupled with the electrogenic transport of potassium into the cytoplasm. This subunit acts as a catalytic chaperone that increases the ATP-binding affinity of the ATP-hydrolyzing subunit KdpB by the formation of a transient KdpB/KdpC/ATP ternary complex.</text>
</comment>
<comment type="subcellular location">
    <subcellularLocation>
        <location evidence="11">Cell membrane</location>
        <topology evidence="11">Single-pass membrane protein</topology>
    </subcellularLocation>
</comment>
<evidence type="ECO:0000256" key="2">
    <source>
        <dbReference type="ARBA" id="ARBA00022475"/>
    </source>
</evidence>
<evidence type="ECO:0000313" key="12">
    <source>
        <dbReference type="EMBL" id="OXM16809.1"/>
    </source>
</evidence>
<gene>
    <name evidence="11" type="primary">kdpC</name>
    <name evidence="12" type="ORF">CGZ75_09195</name>
</gene>
<proteinExistence type="inferred from homology"/>
<dbReference type="NCBIfam" id="NF001454">
    <property type="entry name" value="PRK00315.1"/>
    <property type="match status" value="1"/>
</dbReference>
<dbReference type="GO" id="GO:0005886">
    <property type="term" value="C:plasma membrane"/>
    <property type="evidence" value="ECO:0007669"/>
    <property type="project" value="UniProtKB-SubCell"/>
</dbReference>
<dbReference type="RefSeq" id="WP_089523891.1">
    <property type="nucleotide sequence ID" value="NZ_NMUQ01000001.1"/>
</dbReference>
<keyword evidence="1 11" id="KW-0813">Transport</keyword>
<dbReference type="PANTHER" id="PTHR30042">
    <property type="entry name" value="POTASSIUM-TRANSPORTING ATPASE C CHAIN"/>
    <property type="match status" value="1"/>
</dbReference>
<evidence type="ECO:0000256" key="5">
    <source>
        <dbReference type="ARBA" id="ARBA00022741"/>
    </source>
</evidence>
<evidence type="ECO:0000256" key="3">
    <source>
        <dbReference type="ARBA" id="ARBA00022538"/>
    </source>
</evidence>
<evidence type="ECO:0000313" key="13">
    <source>
        <dbReference type="Proteomes" id="UP000215145"/>
    </source>
</evidence>
<comment type="caution">
    <text evidence="12">The sequence shown here is derived from an EMBL/GenBank/DDBJ whole genome shotgun (WGS) entry which is preliminary data.</text>
</comment>
<keyword evidence="12" id="KW-0378">Hydrolase</keyword>
<dbReference type="PIRSF" id="PIRSF001296">
    <property type="entry name" value="K_ATPase_KdpC"/>
    <property type="match status" value="1"/>
</dbReference>
<keyword evidence="4 11" id="KW-0812">Transmembrane</keyword>
<evidence type="ECO:0000256" key="4">
    <source>
        <dbReference type="ARBA" id="ARBA00022692"/>
    </source>
</evidence>
<protein>
    <recommendedName>
        <fullName evidence="11">Potassium-transporting ATPase KdpC subunit</fullName>
    </recommendedName>
    <alternativeName>
        <fullName evidence="11">ATP phosphohydrolase [potassium-transporting] C chain</fullName>
    </alternativeName>
    <alternativeName>
        <fullName evidence="11">Potassium-binding and translocating subunit C</fullName>
    </alternativeName>
    <alternativeName>
        <fullName evidence="11">Potassium-translocating ATPase C chain</fullName>
    </alternativeName>
</protein>
<keyword evidence="2 11" id="KW-1003">Cell membrane</keyword>
<reference evidence="12 13" key="1">
    <citation type="submission" date="2017-07" db="EMBL/GenBank/DDBJ databases">
        <title>Paenibacillus herberti R33 genome sequencing and assembly.</title>
        <authorList>
            <person name="Su W."/>
        </authorList>
    </citation>
    <scope>NUCLEOTIDE SEQUENCE [LARGE SCALE GENOMIC DNA]</scope>
    <source>
        <strain evidence="12 13">R33</strain>
    </source>
</reference>
<keyword evidence="6 11" id="KW-0067">ATP-binding</keyword>
<evidence type="ECO:0000256" key="6">
    <source>
        <dbReference type="ARBA" id="ARBA00022840"/>
    </source>
</evidence>
<dbReference type="HAMAP" id="MF_00276">
    <property type="entry name" value="KdpC"/>
    <property type="match status" value="1"/>
</dbReference>
<dbReference type="NCBIfam" id="TIGR00681">
    <property type="entry name" value="kdpC"/>
    <property type="match status" value="1"/>
</dbReference>
<evidence type="ECO:0000256" key="1">
    <source>
        <dbReference type="ARBA" id="ARBA00022448"/>
    </source>
</evidence>
<dbReference type="GO" id="GO:0005524">
    <property type="term" value="F:ATP binding"/>
    <property type="evidence" value="ECO:0007669"/>
    <property type="project" value="UniProtKB-UniRule"/>
</dbReference>
<comment type="subunit">
    <text evidence="11">The system is composed of three essential subunits: KdpA, KdpB and KdpC.</text>
</comment>
<organism evidence="12 13">
    <name type="scientific">Paenibacillus herberti</name>
    <dbReference type="NCBI Taxonomy" id="1619309"/>
    <lineage>
        <taxon>Bacteria</taxon>
        <taxon>Bacillati</taxon>
        <taxon>Bacillota</taxon>
        <taxon>Bacilli</taxon>
        <taxon>Bacillales</taxon>
        <taxon>Paenibacillaceae</taxon>
        <taxon>Paenibacillus</taxon>
    </lineage>
</organism>
<dbReference type="GO" id="GO:0016787">
    <property type="term" value="F:hydrolase activity"/>
    <property type="evidence" value="ECO:0007669"/>
    <property type="project" value="UniProtKB-KW"/>
</dbReference>
<evidence type="ECO:0000256" key="11">
    <source>
        <dbReference type="HAMAP-Rule" id="MF_00276"/>
    </source>
</evidence>
<keyword evidence="10 11" id="KW-0472">Membrane</keyword>
<keyword evidence="3 11" id="KW-0633">Potassium transport</keyword>
<evidence type="ECO:0000256" key="9">
    <source>
        <dbReference type="ARBA" id="ARBA00023065"/>
    </source>
</evidence>
<accession>A0A229P4M3</accession>
<sequence>MNILTISLRLSLVLMVLTGLLYNMAVTGIAQALLPKKADGSLMYNKEGQLIGSELIGQNFTDPKWFHGRLSSISYTANGSGTPNYAPSNPDLLTRANQSVQDWKSANPDVPVSNLTMDLITNSGSGLDPHISPKGAQAQIPRISKLTGLPVSELESLVSKHTASRQLGIFGEPTVNVLKLNLALQQATQK</sequence>
<dbReference type="Pfam" id="PF02669">
    <property type="entry name" value="KdpC"/>
    <property type="match status" value="1"/>
</dbReference>
<evidence type="ECO:0000256" key="10">
    <source>
        <dbReference type="ARBA" id="ARBA00023136"/>
    </source>
</evidence>
<keyword evidence="7 11" id="KW-0630">Potassium</keyword>
<comment type="similarity">
    <text evidence="11">Belongs to the KdpC family.</text>
</comment>
<dbReference type="AlphaFoldDB" id="A0A229P4M3"/>
<keyword evidence="9 11" id="KW-0406">Ion transport</keyword>
<dbReference type="PANTHER" id="PTHR30042:SF2">
    <property type="entry name" value="POTASSIUM-TRANSPORTING ATPASE KDPC SUBUNIT"/>
    <property type="match status" value="1"/>
</dbReference>
<dbReference type="EMBL" id="NMUQ01000001">
    <property type="protein sequence ID" value="OXM16809.1"/>
    <property type="molecule type" value="Genomic_DNA"/>
</dbReference>
<evidence type="ECO:0000256" key="7">
    <source>
        <dbReference type="ARBA" id="ARBA00022958"/>
    </source>
</evidence>
<dbReference type="GO" id="GO:0008556">
    <property type="term" value="F:P-type potassium transmembrane transporter activity"/>
    <property type="evidence" value="ECO:0007669"/>
    <property type="project" value="InterPro"/>
</dbReference>
<name>A0A229P4M3_9BACL</name>
<evidence type="ECO:0000256" key="8">
    <source>
        <dbReference type="ARBA" id="ARBA00022989"/>
    </source>
</evidence>
<dbReference type="InterPro" id="IPR003820">
    <property type="entry name" value="KdpC"/>
</dbReference>
<dbReference type="Proteomes" id="UP000215145">
    <property type="component" value="Unassembled WGS sequence"/>
</dbReference>
<dbReference type="OrthoDB" id="9809491at2"/>
<keyword evidence="13" id="KW-1185">Reference proteome</keyword>